<feature type="transmembrane region" description="Helical" evidence="1">
    <location>
        <begin position="157"/>
        <end position="176"/>
    </location>
</feature>
<proteinExistence type="predicted"/>
<dbReference type="InterPro" id="IPR011606">
    <property type="entry name" value="Brnchd-chn_aa_trnsp_permease"/>
</dbReference>
<name>A0A1M6MVU2_9PROT</name>
<reference evidence="2 3" key="1">
    <citation type="submission" date="2016-11" db="EMBL/GenBank/DDBJ databases">
        <authorList>
            <person name="Jaros S."/>
            <person name="Januszkiewicz K."/>
            <person name="Wedrychowicz H."/>
        </authorList>
    </citation>
    <scope>NUCLEOTIDE SEQUENCE [LARGE SCALE GENOMIC DNA]</scope>
    <source>
        <strain evidence="2 3">DSM 14916</strain>
    </source>
</reference>
<keyword evidence="1" id="KW-1133">Transmembrane helix</keyword>
<keyword evidence="3" id="KW-1185">Reference proteome</keyword>
<dbReference type="AlphaFoldDB" id="A0A1M6MVU2"/>
<dbReference type="STRING" id="198092.SAMN02745194_03612"/>
<feature type="transmembrane region" description="Helical" evidence="1">
    <location>
        <begin position="20"/>
        <end position="43"/>
    </location>
</feature>
<accession>A0A1M6MVU2</accession>
<feature type="transmembrane region" description="Helical" evidence="1">
    <location>
        <begin position="206"/>
        <end position="224"/>
    </location>
</feature>
<evidence type="ECO:0000313" key="3">
    <source>
        <dbReference type="Proteomes" id="UP000184387"/>
    </source>
</evidence>
<evidence type="ECO:0000313" key="2">
    <source>
        <dbReference type="EMBL" id="SHJ87552.1"/>
    </source>
</evidence>
<organism evidence="2 3">
    <name type="scientific">Muricoccus roseus</name>
    <dbReference type="NCBI Taxonomy" id="198092"/>
    <lineage>
        <taxon>Bacteria</taxon>
        <taxon>Pseudomonadati</taxon>
        <taxon>Pseudomonadota</taxon>
        <taxon>Alphaproteobacteria</taxon>
        <taxon>Acetobacterales</taxon>
        <taxon>Roseomonadaceae</taxon>
        <taxon>Muricoccus</taxon>
    </lineage>
</organism>
<feature type="transmembrane region" description="Helical" evidence="1">
    <location>
        <begin position="97"/>
        <end position="114"/>
    </location>
</feature>
<evidence type="ECO:0000256" key="1">
    <source>
        <dbReference type="SAM" id="Phobius"/>
    </source>
</evidence>
<dbReference type="Proteomes" id="UP000184387">
    <property type="component" value="Unassembled WGS sequence"/>
</dbReference>
<feature type="transmembrane region" description="Helical" evidence="1">
    <location>
        <begin position="126"/>
        <end position="151"/>
    </location>
</feature>
<gene>
    <name evidence="2" type="ORF">SAMN02745194_03612</name>
</gene>
<feature type="transmembrane region" description="Helical" evidence="1">
    <location>
        <begin position="55"/>
        <end position="77"/>
    </location>
</feature>
<keyword evidence="1" id="KW-0472">Membrane</keyword>
<protein>
    <submittedName>
        <fullName evidence="2">Predicted branched-chain amino acid permease (Azaleucine resistance)</fullName>
    </submittedName>
</protein>
<dbReference type="Pfam" id="PF03591">
    <property type="entry name" value="AzlC"/>
    <property type="match status" value="1"/>
</dbReference>
<dbReference type="RefSeq" id="WP_073137262.1">
    <property type="nucleotide sequence ID" value="NZ_FQZF01000023.1"/>
</dbReference>
<keyword evidence="1" id="KW-0812">Transmembrane</keyword>
<dbReference type="EMBL" id="FQZF01000023">
    <property type="protein sequence ID" value="SHJ87552.1"/>
    <property type="molecule type" value="Genomic_DNA"/>
</dbReference>
<sequence>MHPAFRQGARESLGAHTLAMAATFIAFGAAVHAAGFGLGWGLASSAGVYGMAGQMVLLGTSGAQPGAATAAVAGAVMANARFLPMAAALAPLVRGPLAPLCVPFVAITPWAAAMRRLPATPAPDRAPWFLGFALSAWTTGLLTTALGYALAGHLSPAVLRLLLMVNVLYFGLMIAAGMSRGGPWRASLGGALAAPLAFLLPAGVPPAWGILGAALIGGTAAFLLRHR</sequence>